<organism evidence="1 2">
    <name type="scientific">Trichuris suis</name>
    <name type="common">pig whipworm</name>
    <dbReference type="NCBI Taxonomy" id="68888"/>
    <lineage>
        <taxon>Eukaryota</taxon>
        <taxon>Metazoa</taxon>
        <taxon>Ecdysozoa</taxon>
        <taxon>Nematoda</taxon>
        <taxon>Enoplea</taxon>
        <taxon>Dorylaimia</taxon>
        <taxon>Trichinellida</taxon>
        <taxon>Trichuridae</taxon>
        <taxon>Trichuris</taxon>
    </lineage>
</organism>
<dbReference type="AlphaFoldDB" id="A0A085M273"/>
<proteinExistence type="predicted"/>
<keyword evidence="2" id="KW-1185">Reference proteome</keyword>
<name>A0A085M273_9BILA</name>
<reference evidence="1 2" key="1">
    <citation type="journal article" date="2014" name="Nat. Genet.">
        <title>Genome and transcriptome of the porcine whipworm Trichuris suis.</title>
        <authorList>
            <person name="Jex A.R."/>
            <person name="Nejsum P."/>
            <person name="Schwarz E.M."/>
            <person name="Hu L."/>
            <person name="Young N.D."/>
            <person name="Hall R.S."/>
            <person name="Korhonen P.K."/>
            <person name="Liao S."/>
            <person name="Thamsborg S."/>
            <person name="Xia J."/>
            <person name="Xu P."/>
            <person name="Wang S."/>
            <person name="Scheerlinck J.P."/>
            <person name="Hofmann A."/>
            <person name="Sternberg P.W."/>
            <person name="Wang J."/>
            <person name="Gasser R.B."/>
        </authorList>
    </citation>
    <scope>NUCLEOTIDE SEQUENCE [LARGE SCALE GENOMIC DNA]</scope>
    <source>
        <strain evidence="1">DCEP-RM93M</strain>
    </source>
</reference>
<sequence length="110" mass="12321">MNKASDQSCVVVEHASHCSLDPRPKVVCRESQFHLRCIKEVLYIKSNSTINRKNGVAASEMNERMETKRVNIDILGVSESNWIGAGEFSSGDLYIYYCGHESIKRNGVAL</sequence>
<evidence type="ECO:0000313" key="2">
    <source>
        <dbReference type="Proteomes" id="UP000030764"/>
    </source>
</evidence>
<dbReference type="Proteomes" id="UP000030764">
    <property type="component" value="Unassembled WGS sequence"/>
</dbReference>
<protein>
    <submittedName>
        <fullName evidence="1">Uncharacterized protein</fullName>
    </submittedName>
</protein>
<accession>A0A085M273</accession>
<evidence type="ECO:0000313" key="1">
    <source>
        <dbReference type="EMBL" id="KFD51319.1"/>
    </source>
</evidence>
<dbReference type="EMBL" id="KL363240">
    <property type="protein sequence ID" value="KFD51319.1"/>
    <property type="molecule type" value="Genomic_DNA"/>
</dbReference>
<gene>
    <name evidence="1" type="ORF">M513_07724</name>
</gene>